<dbReference type="GeneID" id="63825493"/>
<dbReference type="Proteomes" id="UP000076871">
    <property type="component" value="Unassembled WGS sequence"/>
</dbReference>
<reference evidence="1 2" key="1">
    <citation type="journal article" date="2016" name="Mol. Biol. Evol.">
        <title>Comparative Genomics of Early-Diverging Mushroom-Forming Fungi Provides Insights into the Origins of Lignocellulose Decay Capabilities.</title>
        <authorList>
            <person name="Nagy L.G."/>
            <person name="Riley R."/>
            <person name="Tritt A."/>
            <person name="Adam C."/>
            <person name="Daum C."/>
            <person name="Floudas D."/>
            <person name="Sun H."/>
            <person name="Yadav J.S."/>
            <person name="Pangilinan J."/>
            <person name="Larsson K.H."/>
            <person name="Matsuura K."/>
            <person name="Barry K."/>
            <person name="Labutti K."/>
            <person name="Kuo R."/>
            <person name="Ohm R.A."/>
            <person name="Bhattacharya S.S."/>
            <person name="Shirouzu T."/>
            <person name="Yoshinaga Y."/>
            <person name="Martin F.M."/>
            <person name="Grigoriev I.V."/>
            <person name="Hibbett D.S."/>
        </authorList>
    </citation>
    <scope>NUCLEOTIDE SEQUENCE [LARGE SCALE GENOMIC DNA]</scope>
    <source>
        <strain evidence="1 2">93-53</strain>
    </source>
</reference>
<keyword evidence="2" id="KW-1185">Reference proteome</keyword>
<sequence length="170" mass="18961">MPVELVHVAPLSKGDDICRRSERVRCYERPPTPSAFWRWCSLAILWLCSVRTWGFSATCPQLLALSTSGFASCRSSASSFIGAFVESARDEPQTCHRTVDAVLAALTPHTCDDSFTHPPPWCVNFLSRVSTKSFNVLHVNSLVRTTCGTRFLLSLVTLLRTVCFRFICSL</sequence>
<organism evidence="1 2">
    <name type="scientific">Laetiporus sulphureus 93-53</name>
    <dbReference type="NCBI Taxonomy" id="1314785"/>
    <lineage>
        <taxon>Eukaryota</taxon>
        <taxon>Fungi</taxon>
        <taxon>Dikarya</taxon>
        <taxon>Basidiomycota</taxon>
        <taxon>Agaricomycotina</taxon>
        <taxon>Agaricomycetes</taxon>
        <taxon>Polyporales</taxon>
        <taxon>Laetiporus</taxon>
    </lineage>
</organism>
<gene>
    <name evidence="1" type="ORF">LAESUDRAFT_723732</name>
</gene>
<dbReference type="EMBL" id="KV427614">
    <property type="protein sequence ID" value="KZT08799.1"/>
    <property type="molecule type" value="Genomic_DNA"/>
</dbReference>
<dbReference type="AlphaFoldDB" id="A0A165FDD8"/>
<proteinExistence type="predicted"/>
<protein>
    <submittedName>
        <fullName evidence="1">Uncharacterized protein</fullName>
    </submittedName>
</protein>
<evidence type="ECO:0000313" key="1">
    <source>
        <dbReference type="EMBL" id="KZT08799.1"/>
    </source>
</evidence>
<name>A0A165FDD8_9APHY</name>
<feature type="non-terminal residue" evidence="1">
    <location>
        <position position="170"/>
    </location>
</feature>
<dbReference type="InParanoid" id="A0A165FDD8"/>
<dbReference type="RefSeq" id="XP_040766539.1">
    <property type="nucleotide sequence ID" value="XM_040908464.1"/>
</dbReference>
<evidence type="ECO:0000313" key="2">
    <source>
        <dbReference type="Proteomes" id="UP000076871"/>
    </source>
</evidence>
<accession>A0A165FDD8</accession>